<sequence>MPKRDANRRRKAARKNRGQSHDNWNQSQLAYSQQLQYNDAIYANGDVMAAASFSEDSIQRQLGYLVPVPPPQAGMRPISQTGCWYTYTHPVTFEDIVVWVDRRYGSGFAGEEAHYDGDKESAYNQDTQKSSSPLRYEYREGYHDSILENQTEDWWRLFGHDVPVQFILALVEAPEAKVERFGHEGREEDSVVDQFSPQFIQSESRGKMEGEWHAAANFAPYRTPEMEPCSGVETTRCDGSESEQSRREEAEGDVVGIVTGEFVDRIVRTCRERDDWECDFCGVECFFWTVKADATKAW</sequence>
<keyword evidence="3" id="KW-1185">Reference proteome</keyword>
<feature type="compositionally biased region" description="Basic residues" evidence="1">
    <location>
        <begin position="1"/>
        <end position="18"/>
    </location>
</feature>
<evidence type="ECO:0000313" key="2">
    <source>
        <dbReference type="EMBL" id="CAG5150194.1"/>
    </source>
</evidence>
<evidence type="ECO:0000256" key="1">
    <source>
        <dbReference type="SAM" id="MobiDB-lite"/>
    </source>
</evidence>
<dbReference type="Proteomes" id="UP000676310">
    <property type="component" value="Unassembled WGS sequence"/>
</dbReference>
<reference evidence="2" key="1">
    <citation type="submission" date="2021-05" db="EMBL/GenBank/DDBJ databases">
        <authorList>
            <person name="Stam R."/>
        </authorList>
    </citation>
    <scope>NUCLEOTIDE SEQUENCE</scope>
    <source>
        <strain evidence="2">CS162</strain>
    </source>
</reference>
<evidence type="ECO:0000313" key="3">
    <source>
        <dbReference type="Proteomes" id="UP000676310"/>
    </source>
</evidence>
<organism evidence="2 3">
    <name type="scientific">Alternaria atra</name>
    <dbReference type="NCBI Taxonomy" id="119953"/>
    <lineage>
        <taxon>Eukaryota</taxon>
        <taxon>Fungi</taxon>
        <taxon>Dikarya</taxon>
        <taxon>Ascomycota</taxon>
        <taxon>Pezizomycotina</taxon>
        <taxon>Dothideomycetes</taxon>
        <taxon>Pleosporomycetidae</taxon>
        <taxon>Pleosporales</taxon>
        <taxon>Pleosporineae</taxon>
        <taxon>Pleosporaceae</taxon>
        <taxon>Alternaria</taxon>
        <taxon>Alternaria sect. Ulocladioides</taxon>
    </lineage>
</organism>
<gene>
    <name evidence="2" type="ORF">ALTATR162_LOCUS2578</name>
</gene>
<proteinExistence type="predicted"/>
<dbReference type="EMBL" id="CAJRGZ010000015">
    <property type="protein sequence ID" value="CAG5150194.1"/>
    <property type="molecule type" value="Genomic_DNA"/>
</dbReference>
<dbReference type="RefSeq" id="XP_043166119.1">
    <property type="nucleotide sequence ID" value="XM_043310184.1"/>
</dbReference>
<comment type="caution">
    <text evidence="2">The sequence shown here is derived from an EMBL/GenBank/DDBJ whole genome shotgun (WGS) entry which is preliminary data.</text>
</comment>
<name>A0A8J2N361_9PLEO</name>
<dbReference type="GeneID" id="67014038"/>
<feature type="region of interest" description="Disordered" evidence="1">
    <location>
        <begin position="232"/>
        <end position="251"/>
    </location>
</feature>
<feature type="region of interest" description="Disordered" evidence="1">
    <location>
        <begin position="1"/>
        <end position="26"/>
    </location>
</feature>
<accession>A0A8J2N361</accession>
<dbReference type="OrthoDB" id="3695734at2759"/>
<protein>
    <submittedName>
        <fullName evidence="2">Uncharacterized protein</fullName>
    </submittedName>
</protein>
<dbReference type="AlphaFoldDB" id="A0A8J2N361"/>
<feature type="compositionally biased region" description="Basic and acidic residues" evidence="1">
    <location>
        <begin position="235"/>
        <end position="249"/>
    </location>
</feature>